<comment type="caution">
    <text evidence="7">The sequence shown here is derived from an EMBL/GenBank/DDBJ whole genome shotgun (WGS) entry which is preliminary data.</text>
</comment>
<feature type="domain" description="Rieske" evidence="6">
    <location>
        <begin position="71"/>
        <end position="164"/>
    </location>
</feature>
<feature type="region of interest" description="Disordered" evidence="5">
    <location>
        <begin position="39"/>
        <end position="59"/>
    </location>
</feature>
<evidence type="ECO:0000313" key="7">
    <source>
        <dbReference type="EMBL" id="MCF2500038.1"/>
    </source>
</evidence>
<evidence type="ECO:0000256" key="4">
    <source>
        <dbReference type="ARBA" id="ARBA00023014"/>
    </source>
</evidence>
<dbReference type="RefSeq" id="WP_235178560.1">
    <property type="nucleotide sequence ID" value="NZ_JAKFFV010000009.1"/>
</dbReference>
<evidence type="ECO:0000259" key="6">
    <source>
        <dbReference type="PROSITE" id="PS51296"/>
    </source>
</evidence>
<evidence type="ECO:0000256" key="1">
    <source>
        <dbReference type="ARBA" id="ARBA00022714"/>
    </source>
</evidence>
<evidence type="ECO:0000256" key="5">
    <source>
        <dbReference type="SAM" id="MobiDB-lite"/>
    </source>
</evidence>
<dbReference type="SUPFAM" id="SSF50022">
    <property type="entry name" value="ISP domain"/>
    <property type="match status" value="1"/>
</dbReference>
<gene>
    <name evidence="7" type="ORF">L0661_17090</name>
</gene>
<keyword evidence="2" id="KW-0479">Metal-binding</keyword>
<dbReference type="InterPro" id="IPR017941">
    <property type="entry name" value="Rieske_2Fe-2S"/>
</dbReference>
<dbReference type="CDD" id="cd03467">
    <property type="entry name" value="Rieske"/>
    <property type="match status" value="1"/>
</dbReference>
<dbReference type="Proteomes" id="UP001139411">
    <property type="component" value="Unassembled WGS sequence"/>
</dbReference>
<dbReference type="InterPro" id="IPR036922">
    <property type="entry name" value="Rieske_2Fe-2S_sf"/>
</dbReference>
<organism evidence="7 8">
    <name type="scientific">Dyadobacter chenhuakuii</name>
    <dbReference type="NCBI Taxonomy" id="2909339"/>
    <lineage>
        <taxon>Bacteria</taxon>
        <taxon>Pseudomonadati</taxon>
        <taxon>Bacteroidota</taxon>
        <taxon>Cytophagia</taxon>
        <taxon>Cytophagales</taxon>
        <taxon>Spirosomataceae</taxon>
        <taxon>Dyadobacter</taxon>
    </lineage>
</organism>
<evidence type="ECO:0000256" key="3">
    <source>
        <dbReference type="ARBA" id="ARBA00023004"/>
    </source>
</evidence>
<dbReference type="GO" id="GO:0046872">
    <property type="term" value="F:metal ion binding"/>
    <property type="evidence" value="ECO:0007669"/>
    <property type="project" value="UniProtKB-KW"/>
</dbReference>
<keyword evidence="4" id="KW-0411">Iron-sulfur</keyword>
<keyword evidence="3" id="KW-0408">Iron</keyword>
<keyword evidence="1" id="KW-0001">2Fe-2S</keyword>
<dbReference type="AlphaFoldDB" id="A0A9X1QDU3"/>
<dbReference type="GO" id="GO:0051537">
    <property type="term" value="F:2 iron, 2 sulfur cluster binding"/>
    <property type="evidence" value="ECO:0007669"/>
    <property type="project" value="UniProtKB-KW"/>
</dbReference>
<dbReference type="EMBL" id="JAKFFV010000009">
    <property type="protein sequence ID" value="MCF2500038.1"/>
    <property type="molecule type" value="Genomic_DNA"/>
</dbReference>
<evidence type="ECO:0000256" key="2">
    <source>
        <dbReference type="ARBA" id="ARBA00022723"/>
    </source>
</evidence>
<dbReference type="Gene3D" id="2.102.10.10">
    <property type="entry name" value="Rieske [2Fe-2S] iron-sulphur domain"/>
    <property type="match status" value="1"/>
</dbReference>
<sequence>MENVKADKMKRGEFLRSLGLSTSTLMAFYCIGTTMTACGSSDDEPEPNPGGGGSVNGVTGTTTGNAINFTLDLTHSNAKDLKTAGTGKVFGDVLVAFTTANQYVALSRICTHEGSTVGYRKEQNDIRCPTHLSEFSLTGAVEQGPATTPLQAYKTSLSSDGNTLTVTA</sequence>
<name>A0A9X1QDU3_9BACT</name>
<dbReference type="PROSITE" id="PS51296">
    <property type="entry name" value="RIESKE"/>
    <property type="match status" value="1"/>
</dbReference>
<accession>A0A9X1QDU3</accession>
<protein>
    <submittedName>
        <fullName evidence="7">Rieske (2Fe-2S) protein</fullName>
    </submittedName>
</protein>
<evidence type="ECO:0000313" key="8">
    <source>
        <dbReference type="Proteomes" id="UP001139411"/>
    </source>
</evidence>
<proteinExistence type="predicted"/>
<dbReference type="Pfam" id="PF00355">
    <property type="entry name" value="Rieske"/>
    <property type="match status" value="1"/>
</dbReference>
<reference evidence="7" key="1">
    <citation type="submission" date="2022-01" db="EMBL/GenBank/DDBJ databases">
        <title>Novel species in genus Dyadobacter.</title>
        <authorList>
            <person name="Ma C."/>
        </authorList>
    </citation>
    <scope>NUCLEOTIDE SEQUENCE</scope>
    <source>
        <strain evidence="7">CY357</strain>
    </source>
</reference>